<evidence type="ECO:0000313" key="2">
    <source>
        <dbReference type="Proteomes" id="UP000003688"/>
    </source>
</evidence>
<evidence type="ECO:0000313" key="1">
    <source>
        <dbReference type="EMBL" id="EEF57171.1"/>
    </source>
</evidence>
<comment type="caution">
    <text evidence="1">The sequence shown here is derived from an EMBL/GenBank/DDBJ whole genome shotgun (WGS) entry which is preliminary data.</text>
</comment>
<name>B9XSL1_PEDPL</name>
<dbReference type="RefSeq" id="WP_007418794.1">
    <property type="nucleotide sequence ID" value="NZ_ABOX02000082.1"/>
</dbReference>
<proteinExistence type="predicted"/>
<organism evidence="1 2">
    <name type="scientific">Pedosphaera parvula (strain Ellin514)</name>
    <dbReference type="NCBI Taxonomy" id="320771"/>
    <lineage>
        <taxon>Bacteria</taxon>
        <taxon>Pseudomonadati</taxon>
        <taxon>Verrucomicrobiota</taxon>
        <taxon>Pedosphaerae</taxon>
        <taxon>Pedosphaerales</taxon>
        <taxon>Pedosphaeraceae</taxon>
        <taxon>Pedosphaera</taxon>
    </lineage>
</organism>
<dbReference type="AlphaFoldDB" id="B9XSL1"/>
<dbReference type="EMBL" id="ABOX02000082">
    <property type="protein sequence ID" value="EEF57171.1"/>
    <property type="molecule type" value="Genomic_DNA"/>
</dbReference>
<gene>
    <name evidence="1" type="ORF">Cflav_PD0137</name>
</gene>
<dbReference type="Proteomes" id="UP000003688">
    <property type="component" value="Unassembled WGS sequence"/>
</dbReference>
<sequence precursor="true">MKIKPNLKTFIYLVVIALSLGALALVATSNSQFTDTKVVYQGF</sequence>
<keyword evidence="2" id="KW-1185">Reference proteome</keyword>
<protein>
    <submittedName>
        <fullName evidence="1">Uncharacterized protein</fullName>
    </submittedName>
</protein>
<accession>B9XSL1</accession>
<reference evidence="1 2" key="1">
    <citation type="journal article" date="2011" name="J. Bacteriol.">
        <title>Genome sequence of 'Pedosphaera parvula' Ellin514, an aerobic Verrucomicrobial isolate from pasture soil.</title>
        <authorList>
            <person name="Kant R."/>
            <person name="van Passel M.W."/>
            <person name="Sangwan P."/>
            <person name="Palva A."/>
            <person name="Lucas S."/>
            <person name="Copeland A."/>
            <person name="Lapidus A."/>
            <person name="Glavina Del Rio T."/>
            <person name="Dalin E."/>
            <person name="Tice H."/>
            <person name="Bruce D."/>
            <person name="Goodwin L."/>
            <person name="Pitluck S."/>
            <person name="Chertkov O."/>
            <person name="Larimer F.W."/>
            <person name="Land M.L."/>
            <person name="Hauser L."/>
            <person name="Brettin T.S."/>
            <person name="Detter J.C."/>
            <person name="Han S."/>
            <person name="de Vos W.M."/>
            <person name="Janssen P.H."/>
            <person name="Smidt H."/>
        </authorList>
    </citation>
    <scope>NUCLEOTIDE SEQUENCE [LARGE SCALE GENOMIC DNA]</scope>
    <source>
        <strain evidence="1 2">Ellin514</strain>
    </source>
</reference>